<keyword evidence="3" id="KW-1185">Reference proteome</keyword>
<protein>
    <submittedName>
        <fullName evidence="2">DUF4437 domain-containing protein</fullName>
    </submittedName>
</protein>
<proteinExistence type="predicted"/>
<reference evidence="2 3" key="1">
    <citation type="journal article" date="2015" name="Biotechnol. Bioeng.">
        <title>Genome sequence and phenotypic characterization of Caulobacter segnis.</title>
        <authorList>
            <person name="Patel S."/>
            <person name="Fletcher B."/>
            <person name="Scott D.C."/>
            <person name="Ely B."/>
        </authorList>
    </citation>
    <scope>NUCLEOTIDE SEQUENCE [LARGE SCALE GENOMIC DNA]</scope>
    <source>
        <strain evidence="2 3">TK0059</strain>
    </source>
</reference>
<dbReference type="Proteomes" id="UP000240527">
    <property type="component" value="Chromosome"/>
</dbReference>
<feature type="signal peptide" evidence="1">
    <location>
        <begin position="1"/>
        <end position="38"/>
    </location>
</feature>
<dbReference type="Pfam" id="PF14499">
    <property type="entry name" value="DUF4437"/>
    <property type="match status" value="1"/>
</dbReference>
<dbReference type="Gene3D" id="2.60.120.10">
    <property type="entry name" value="Jelly Rolls"/>
    <property type="match status" value="1"/>
</dbReference>
<accession>A0ABN5IQM1</accession>
<feature type="chain" id="PRO_5046808209" evidence="1">
    <location>
        <begin position="39"/>
        <end position="157"/>
    </location>
</feature>
<organism evidence="2 3">
    <name type="scientific">Caulobacter segnis</name>
    <dbReference type="NCBI Taxonomy" id="88688"/>
    <lineage>
        <taxon>Bacteria</taxon>
        <taxon>Pseudomonadati</taxon>
        <taxon>Pseudomonadota</taxon>
        <taxon>Alphaproteobacteria</taxon>
        <taxon>Caulobacterales</taxon>
        <taxon>Caulobacteraceae</taxon>
        <taxon>Caulobacter</taxon>
    </lineage>
</organism>
<gene>
    <name evidence="2" type="ORF">B7G68_05110</name>
</gene>
<dbReference type="EMBL" id="CP027850">
    <property type="protein sequence ID" value="AVQ01293.1"/>
    <property type="molecule type" value="Genomic_DNA"/>
</dbReference>
<evidence type="ECO:0000256" key="1">
    <source>
        <dbReference type="SAM" id="SignalP"/>
    </source>
</evidence>
<dbReference type="InterPro" id="IPR014710">
    <property type="entry name" value="RmlC-like_jellyroll"/>
</dbReference>
<dbReference type="SUPFAM" id="SSF51182">
    <property type="entry name" value="RmlC-like cupins"/>
    <property type="match status" value="1"/>
</dbReference>
<keyword evidence="1" id="KW-0732">Signal</keyword>
<dbReference type="InterPro" id="IPR011051">
    <property type="entry name" value="RmlC_Cupin_sf"/>
</dbReference>
<evidence type="ECO:0000313" key="2">
    <source>
        <dbReference type="EMBL" id="AVQ01293.1"/>
    </source>
</evidence>
<sequence length="157" mass="16845">MRTTGDSGARRCIVVASFLATRRAMALTPMFLAMAVQAAPVTIAIDDARFAPIDPRNPNGPQIAVLRGDPAAGPSDMLMRFSRGQGVPHVHSSDYRLVVVEGVMTHAKAGEEAGAKPLGPGSYWFQPGEQPHVDGCLSERCTMFISWSGKRDARRAP</sequence>
<evidence type="ECO:0000313" key="3">
    <source>
        <dbReference type="Proteomes" id="UP000240527"/>
    </source>
</evidence>
<dbReference type="InterPro" id="IPR028013">
    <property type="entry name" value="DUF4437"/>
</dbReference>
<name>A0ABN5IQM1_9CAUL</name>